<evidence type="ECO:0000313" key="2">
    <source>
        <dbReference type="Proteomes" id="UP001177003"/>
    </source>
</evidence>
<protein>
    <submittedName>
        <fullName evidence="1">Uncharacterized protein</fullName>
    </submittedName>
</protein>
<reference evidence="1" key="1">
    <citation type="submission" date="2023-04" db="EMBL/GenBank/DDBJ databases">
        <authorList>
            <person name="Vijverberg K."/>
            <person name="Xiong W."/>
            <person name="Schranz E."/>
        </authorList>
    </citation>
    <scope>NUCLEOTIDE SEQUENCE</scope>
</reference>
<dbReference type="EMBL" id="OX465086">
    <property type="protein sequence ID" value="CAI9261278.1"/>
    <property type="molecule type" value="Genomic_DNA"/>
</dbReference>
<dbReference type="InterPro" id="IPR007573">
    <property type="entry name" value="QWRF"/>
</dbReference>
<gene>
    <name evidence="1" type="ORF">LSALG_LOCUS2070</name>
</gene>
<evidence type="ECO:0000313" key="1">
    <source>
        <dbReference type="EMBL" id="CAI9261278.1"/>
    </source>
</evidence>
<keyword evidence="2" id="KW-1185">Reference proteome</keyword>
<dbReference type="AlphaFoldDB" id="A0AA35V3G1"/>
<name>A0AA35V3G1_LACSI</name>
<dbReference type="Pfam" id="PF04484">
    <property type="entry name" value="QWRF"/>
    <property type="match status" value="1"/>
</dbReference>
<accession>A0AA35V3G1</accession>
<dbReference type="Proteomes" id="UP001177003">
    <property type="component" value="Chromosome 0"/>
</dbReference>
<sequence>MGRYSDNEDEFFDAREVFASMSNSGSDCSPRRLYWPVMKMKFSRSTNSMFQVYKRGTVGRSNYIDAYTGRFGVPHMAFNSINSTINNGGLLNSGVWAPPQPIQQMRTYTRVLYHCEWRGIGGLYASLLLIVHHFIHDYGRFGGTMKATVLCNIDWFKPTSAMRVEASTTAVIIFCLQSGSCFSTSKDILQKGGGQNRHTRDTSVDIDGNIADLQTPPKAPSTKRGFGFSLFKKTTDTTAESGLEVALYPQETKIPYLDEWDQNEKDHSISLGGAVKDMESSSLHLLVLCGAKPDVDVMQRISGKLIGKLEENGGELPSSDSSIKEDLSSLTIHLFLYIKESHGIEKAFQFLSNVKSGEEDALVLHHVEGASDC</sequence>
<proteinExistence type="predicted"/>
<organism evidence="1 2">
    <name type="scientific">Lactuca saligna</name>
    <name type="common">Willowleaf lettuce</name>
    <dbReference type="NCBI Taxonomy" id="75948"/>
    <lineage>
        <taxon>Eukaryota</taxon>
        <taxon>Viridiplantae</taxon>
        <taxon>Streptophyta</taxon>
        <taxon>Embryophyta</taxon>
        <taxon>Tracheophyta</taxon>
        <taxon>Spermatophyta</taxon>
        <taxon>Magnoliopsida</taxon>
        <taxon>eudicotyledons</taxon>
        <taxon>Gunneridae</taxon>
        <taxon>Pentapetalae</taxon>
        <taxon>asterids</taxon>
        <taxon>campanulids</taxon>
        <taxon>Asterales</taxon>
        <taxon>Asteraceae</taxon>
        <taxon>Cichorioideae</taxon>
        <taxon>Cichorieae</taxon>
        <taxon>Lactucinae</taxon>
        <taxon>Lactuca</taxon>
    </lineage>
</organism>